<feature type="compositionally biased region" description="Polar residues" evidence="1">
    <location>
        <begin position="102"/>
        <end position="134"/>
    </location>
</feature>
<feature type="region of interest" description="Disordered" evidence="1">
    <location>
        <begin position="102"/>
        <end position="139"/>
    </location>
</feature>
<evidence type="ECO:0000313" key="2">
    <source>
        <dbReference type="EMBL" id="CCA76850.1"/>
    </source>
</evidence>
<dbReference type="AlphaFoldDB" id="G4TZV7"/>
<dbReference type="HOGENOM" id="CLU_1696212_0_0_1"/>
<accession>G4TZV7</accession>
<name>G4TZV7_SERID</name>
<proteinExistence type="predicted"/>
<reference evidence="2 3" key="1">
    <citation type="journal article" date="2011" name="PLoS Pathog.">
        <title>Endophytic Life Strategies Decoded by Genome and Transcriptome Analyses of the Mutualistic Root Symbiont Piriformospora indica.</title>
        <authorList>
            <person name="Zuccaro A."/>
            <person name="Lahrmann U."/>
            <person name="Guldener U."/>
            <person name="Langen G."/>
            <person name="Pfiffi S."/>
            <person name="Biedenkopf D."/>
            <person name="Wong P."/>
            <person name="Samans B."/>
            <person name="Grimm C."/>
            <person name="Basiewicz M."/>
            <person name="Murat C."/>
            <person name="Martin F."/>
            <person name="Kogel K.H."/>
        </authorList>
    </citation>
    <scope>NUCLEOTIDE SEQUENCE [LARGE SCALE GENOMIC DNA]</scope>
    <source>
        <strain evidence="2 3">DSM 11827</strain>
    </source>
</reference>
<comment type="caution">
    <text evidence="2">The sequence shown here is derived from an EMBL/GenBank/DDBJ whole genome shotgun (WGS) entry which is preliminary data.</text>
</comment>
<feature type="region of interest" description="Disordered" evidence="1">
    <location>
        <begin position="1"/>
        <end position="85"/>
    </location>
</feature>
<evidence type="ECO:0000256" key="1">
    <source>
        <dbReference type="SAM" id="MobiDB-lite"/>
    </source>
</evidence>
<keyword evidence="3" id="KW-1185">Reference proteome</keyword>
<feature type="compositionally biased region" description="Polar residues" evidence="1">
    <location>
        <begin position="11"/>
        <end position="23"/>
    </location>
</feature>
<dbReference type="EMBL" id="CAFZ01001055">
    <property type="protein sequence ID" value="CCA76850.1"/>
    <property type="molecule type" value="Genomic_DNA"/>
</dbReference>
<protein>
    <submittedName>
        <fullName evidence="2">Uncharacterized protein</fullName>
    </submittedName>
</protein>
<dbReference type="OrthoDB" id="10543352at2759"/>
<dbReference type="Proteomes" id="UP000007148">
    <property type="component" value="Unassembled WGS sequence"/>
</dbReference>
<evidence type="ECO:0000313" key="3">
    <source>
        <dbReference type="Proteomes" id="UP000007148"/>
    </source>
</evidence>
<feature type="compositionally biased region" description="Pro residues" evidence="1">
    <location>
        <begin position="33"/>
        <end position="44"/>
    </location>
</feature>
<dbReference type="InParanoid" id="G4TZV7"/>
<gene>
    <name evidence="2" type="ORF">PIIN_10835</name>
</gene>
<organism evidence="2 3">
    <name type="scientific">Serendipita indica (strain DSM 11827)</name>
    <name type="common">Root endophyte fungus</name>
    <name type="synonym">Piriformospora indica</name>
    <dbReference type="NCBI Taxonomy" id="1109443"/>
    <lineage>
        <taxon>Eukaryota</taxon>
        <taxon>Fungi</taxon>
        <taxon>Dikarya</taxon>
        <taxon>Basidiomycota</taxon>
        <taxon>Agaricomycotina</taxon>
        <taxon>Agaricomycetes</taxon>
        <taxon>Sebacinales</taxon>
        <taxon>Serendipitaceae</taxon>
        <taxon>Serendipita</taxon>
    </lineage>
</organism>
<feature type="compositionally biased region" description="Basic and acidic residues" evidence="1">
    <location>
        <begin position="1"/>
        <end position="10"/>
    </location>
</feature>
<sequence>MENPFDHRQDQYSPRQNQSGSPWSANNPNNTGAPPPPPRPPSNPAPNNRGAYSQGSYTPYSTEGAGYGYNSGYDNPYGGYYDQPAYDNPNSLFTFTSQVVSNQPVDQNPNPFLTPGGQHSSLYNDTPTFSSSTPGHGGDTIAHRRRLAAQANWVC</sequence>